<accession>A0A671RH38</accession>
<dbReference type="GO" id="GO:0031982">
    <property type="term" value="C:vesicle"/>
    <property type="evidence" value="ECO:0007669"/>
    <property type="project" value="TreeGrafter"/>
</dbReference>
<evidence type="ECO:0000256" key="9">
    <source>
        <dbReference type="ARBA" id="ARBA00022989"/>
    </source>
</evidence>
<dbReference type="Proteomes" id="UP000472260">
    <property type="component" value="Unassembled WGS sequence"/>
</dbReference>
<keyword evidence="6" id="KW-0597">Phosphoprotein</keyword>
<keyword evidence="5" id="KW-1003">Cell membrane</keyword>
<evidence type="ECO:0000313" key="23">
    <source>
        <dbReference type="Proteomes" id="UP000472260"/>
    </source>
</evidence>
<keyword evidence="13" id="KW-0325">Glycoprotein</keyword>
<comment type="function">
    <text evidence="19">Involved in actively transporting phosphate into cells via Na(+) cotransport in the renal brush border membrane. The cotransport has a Na(+):Pi stoichiometry of 3:1 and is electrogenic.</text>
</comment>
<feature type="transmembrane region" description="Helical" evidence="21">
    <location>
        <begin position="95"/>
        <end position="111"/>
    </location>
</feature>
<dbReference type="Ensembl" id="ENSSANT00000087776.1">
    <property type="protein sequence ID" value="ENSSANP00000082588.1"/>
    <property type="gene ID" value="ENSSANG00000040998.1"/>
</dbReference>
<comment type="catalytic activity">
    <reaction evidence="18">
        <text>3 Na(+)(out) + phosphate(out) = 3 Na(+)(in) + phosphate(in)</text>
        <dbReference type="Rhea" id="RHEA:71255"/>
        <dbReference type="ChEBI" id="CHEBI:29101"/>
        <dbReference type="ChEBI" id="CHEBI:43474"/>
    </reaction>
    <physiologicalReaction direction="left-to-right" evidence="18">
        <dbReference type="Rhea" id="RHEA:71256"/>
    </physiologicalReaction>
</comment>
<organism evidence="22 23">
    <name type="scientific">Sinocyclocheilus anshuiensis</name>
    <dbReference type="NCBI Taxonomy" id="1608454"/>
    <lineage>
        <taxon>Eukaryota</taxon>
        <taxon>Metazoa</taxon>
        <taxon>Chordata</taxon>
        <taxon>Craniata</taxon>
        <taxon>Vertebrata</taxon>
        <taxon>Euteleostomi</taxon>
        <taxon>Actinopterygii</taxon>
        <taxon>Neopterygii</taxon>
        <taxon>Teleostei</taxon>
        <taxon>Ostariophysi</taxon>
        <taxon>Cypriniformes</taxon>
        <taxon>Cyprinidae</taxon>
        <taxon>Cyprininae</taxon>
        <taxon>Sinocyclocheilus</taxon>
    </lineage>
</organism>
<evidence type="ECO:0000256" key="17">
    <source>
        <dbReference type="ARBA" id="ARBA00031850"/>
    </source>
</evidence>
<keyword evidence="9 21" id="KW-1133">Transmembrane helix</keyword>
<dbReference type="InterPro" id="IPR003841">
    <property type="entry name" value="Na/Pi_transpt"/>
</dbReference>
<dbReference type="PANTHER" id="PTHR10010:SF21">
    <property type="entry name" value="SODIUM-DEPENDENT PHOSPHATE TRANSPORT PROTEIN 2A"/>
    <property type="match status" value="1"/>
</dbReference>
<evidence type="ECO:0000313" key="22">
    <source>
        <dbReference type="Ensembl" id="ENSSANP00000082588.1"/>
    </source>
</evidence>
<evidence type="ECO:0000256" key="8">
    <source>
        <dbReference type="ARBA" id="ARBA00022847"/>
    </source>
</evidence>
<evidence type="ECO:0000256" key="3">
    <source>
        <dbReference type="ARBA" id="ARBA00020021"/>
    </source>
</evidence>
<keyword evidence="7 21" id="KW-0812">Transmembrane</keyword>
<feature type="transmembrane region" description="Helical" evidence="21">
    <location>
        <begin position="39"/>
        <end position="58"/>
    </location>
</feature>
<dbReference type="GO" id="GO:0030643">
    <property type="term" value="P:intracellular phosphate ion homeostasis"/>
    <property type="evidence" value="ECO:0007669"/>
    <property type="project" value="TreeGrafter"/>
</dbReference>
<dbReference type="AlphaFoldDB" id="A0A671RH38"/>
<keyword evidence="11 21" id="KW-0472">Membrane</keyword>
<sequence>SINTFLHARVLAVNPVERNPPQLTANWHSDLPPYFPFPFGWLTGYLAILVGAGMTFVVQSSSVFTSAITPLIDESILLDEQVEHMGKNVSKVSEFLLYNLAFLLAISASAWHDFWVSGYQNTGGLLCYLILCFLFLPSIVFALSMARWQVLVGICVPCVAVHLCIVVVNRLQSQKPQLLPWWLQTWDHLPLWMETRNNDQSRMSPEDLPQLTEYETVKNLAPLAHNSPALIYGYETEAGAGAVFDSLNGKSSRL</sequence>
<feature type="transmembrane region" description="Helical" evidence="21">
    <location>
        <begin position="150"/>
        <end position="168"/>
    </location>
</feature>
<evidence type="ECO:0000256" key="4">
    <source>
        <dbReference type="ARBA" id="ARBA00022448"/>
    </source>
</evidence>
<evidence type="ECO:0000256" key="14">
    <source>
        <dbReference type="ARBA" id="ARBA00023201"/>
    </source>
</evidence>
<protein>
    <recommendedName>
        <fullName evidence="3">Sodium-dependent phosphate transport protein 2A</fullName>
    </recommendedName>
    <alternativeName>
        <fullName evidence="17">Na(+)-dependent phosphate cotransporter 2A</fullName>
    </alternativeName>
    <alternativeName>
        <fullName evidence="15">Sodium/phosphate cotransporter 2A</fullName>
    </alternativeName>
    <alternativeName>
        <fullName evidence="16">Solute carrier family 34 member 1</fullName>
    </alternativeName>
</protein>
<name>A0A671RH38_9TELE</name>
<dbReference type="GO" id="GO:0005903">
    <property type="term" value="C:brush border"/>
    <property type="evidence" value="ECO:0007669"/>
    <property type="project" value="TreeGrafter"/>
</dbReference>
<evidence type="ECO:0000256" key="11">
    <source>
        <dbReference type="ARBA" id="ARBA00023136"/>
    </source>
</evidence>
<evidence type="ECO:0000256" key="18">
    <source>
        <dbReference type="ARBA" id="ARBA00034042"/>
    </source>
</evidence>
<feature type="transmembrane region" description="Helical" evidence="21">
    <location>
        <begin position="123"/>
        <end position="143"/>
    </location>
</feature>
<keyword evidence="14" id="KW-0739">Sodium transport</keyword>
<evidence type="ECO:0000256" key="1">
    <source>
        <dbReference type="ARBA" id="ARBA00004424"/>
    </source>
</evidence>
<keyword evidence="8" id="KW-0769">Symport</keyword>
<reference evidence="22" key="2">
    <citation type="submission" date="2025-09" db="UniProtKB">
        <authorList>
            <consortium name="Ensembl"/>
        </authorList>
    </citation>
    <scope>IDENTIFICATION</scope>
</reference>
<reference evidence="22" key="1">
    <citation type="submission" date="2025-08" db="UniProtKB">
        <authorList>
            <consortium name="Ensembl"/>
        </authorList>
    </citation>
    <scope>IDENTIFICATION</scope>
</reference>
<keyword evidence="10" id="KW-0406">Ion transport</keyword>
<evidence type="ECO:0000256" key="10">
    <source>
        <dbReference type="ARBA" id="ARBA00023065"/>
    </source>
</evidence>
<evidence type="ECO:0000256" key="2">
    <source>
        <dbReference type="ARBA" id="ARBA00005808"/>
    </source>
</evidence>
<evidence type="ECO:0000256" key="20">
    <source>
        <dbReference type="ARBA" id="ARBA00046944"/>
    </source>
</evidence>
<evidence type="ECO:0000256" key="12">
    <source>
        <dbReference type="ARBA" id="ARBA00023157"/>
    </source>
</evidence>
<evidence type="ECO:0000256" key="5">
    <source>
        <dbReference type="ARBA" id="ARBA00022475"/>
    </source>
</evidence>
<keyword evidence="4" id="KW-0813">Transport</keyword>
<keyword evidence="12" id="KW-1015">Disulfide bond</keyword>
<keyword evidence="14" id="KW-0915">Sodium</keyword>
<evidence type="ECO:0000256" key="13">
    <source>
        <dbReference type="ARBA" id="ARBA00023180"/>
    </source>
</evidence>
<evidence type="ECO:0000256" key="15">
    <source>
        <dbReference type="ARBA" id="ARBA00029614"/>
    </source>
</evidence>
<comment type="subunit">
    <text evidence="20">Interacts via its C-terminal region with NHERF4. Interacts with NHERF1. Interacts with TMEM174; regulates SLC34A1 internalization by PTH and FGF23.</text>
</comment>
<keyword evidence="23" id="KW-1185">Reference proteome</keyword>
<evidence type="ECO:0000256" key="16">
    <source>
        <dbReference type="ARBA" id="ARBA00029764"/>
    </source>
</evidence>
<dbReference type="GO" id="GO:0005436">
    <property type="term" value="F:sodium:phosphate symporter activity"/>
    <property type="evidence" value="ECO:0007669"/>
    <property type="project" value="InterPro"/>
</dbReference>
<evidence type="ECO:0000256" key="21">
    <source>
        <dbReference type="SAM" id="Phobius"/>
    </source>
</evidence>
<dbReference type="GO" id="GO:0016324">
    <property type="term" value="C:apical plasma membrane"/>
    <property type="evidence" value="ECO:0007669"/>
    <property type="project" value="UniProtKB-SubCell"/>
</dbReference>
<evidence type="ECO:0000256" key="7">
    <source>
        <dbReference type="ARBA" id="ARBA00022692"/>
    </source>
</evidence>
<comment type="subcellular location">
    <subcellularLocation>
        <location evidence="1">Apical cell membrane</location>
        <topology evidence="1">Multi-pass membrane protein</topology>
    </subcellularLocation>
</comment>
<dbReference type="PANTHER" id="PTHR10010">
    <property type="entry name" value="SOLUTE CARRIER FAMILY 34 SODIUM PHOSPHATE , MEMBER 2-RELATED"/>
    <property type="match status" value="1"/>
</dbReference>
<dbReference type="GO" id="GO:0044341">
    <property type="term" value="P:sodium-dependent phosphate transport"/>
    <property type="evidence" value="ECO:0007669"/>
    <property type="project" value="InterPro"/>
</dbReference>
<proteinExistence type="inferred from homology"/>
<evidence type="ECO:0000256" key="19">
    <source>
        <dbReference type="ARBA" id="ARBA00045420"/>
    </source>
</evidence>
<evidence type="ECO:0000256" key="6">
    <source>
        <dbReference type="ARBA" id="ARBA00022553"/>
    </source>
</evidence>
<comment type="similarity">
    <text evidence="2">Belongs to the SLC34A transporter family.</text>
</comment>